<organism evidence="2 3">
    <name type="scientific">Rhodonia placenta</name>
    <dbReference type="NCBI Taxonomy" id="104341"/>
    <lineage>
        <taxon>Eukaryota</taxon>
        <taxon>Fungi</taxon>
        <taxon>Dikarya</taxon>
        <taxon>Basidiomycota</taxon>
        <taxon>Agaricomycotina</taxon>
        <taxon>Agaricomycetes</taxon>
        <taxon>Polyporales</taxon>
        <taxon>Adustoporiaceae</taxon>
        <taxon>Rhodonia</taxon>
    </lineage>
</organism>
<comment type="caution">
    <text evidence="2">The sequence shown here is derived from an EMBL/GenBank/DDBJ whole genome shotgun (WGS) entry which is preliminary data.</text>
</comment>
<dbReference type="EMBL" id="JADOXO010000080">
    <property type="protein sequence ID" value="KAF9814802.1"/>
    <property type="molecule type" value="Genomic_DNA"/>
</dbReference>
<dbReference type="InterPro" id="IPR036928">
    <property type="entry name" value="AS_sf"/>
</dbReference>
<dbReference type="SUPFAM" id="SSF75304">
    <property type="entry name" value="Amidase signature (AS) enzymes"/>
    <property type="match status" value="1"/>
</dbReference>
<gene>
    <name evidence="2" type="ORF">IEO21_04910</name>
</gene>
<reference evidence="2" key="2">
    <citation type="journal article" name="Front. Microbiol.">
        <title>Degradative Capacity of Two Strains of Rhodonia placenta: From Phenotype to Genotype.</title>
        <authorList>
            <person name="Kolle M."/>
            <person name="Horta M.A.C."/>
            <person name="Nowrousian M."/>
            <person name="Ohm R.A."/>
            <person name="Benz J.P."/>
            <person name="Pilgard A."/>
        </authorList>
    </citation>
    <scope>NUCLEOTIDE SEQUENCE</scope>
    <source>
        <strain evidence="2">FPRL280</strain>
    </source>
</reference>
<accession>A0A8H7U2S3</accession>
<dbReference type="PANTHER" id="PTHR46072">
    <property type="entry name" value="AMIDASE-RELATED-RELATED"/>
    <property type="match status" value="1"/>
</dbReference>
<evidence type="ECO:0000313" key="3">
    <source>
        <dbReference type="Proteomes" id="UP000639403"/>
    </source>
</evidence>
<dbReference type="Proteomes" id="UP000639403">
    <property type="component" value="Unassembled WGS sequence"/>
</dbReference>
<dbReference type="AlphaFoldDB" id="A0A8H7U2S3"/>
<evidence type="ECO:0000313" key="2">
    <source>
        <dbReference type="EMBL" id="KAF9814802.1"/>
    </source>
</evidence>
<reference evidence="2" key="1">
    <citation type="submission" date="2020-11" db="EMBL/GenBank/DDBJ databases">
        <authorList>
            <person name="Koelle M."/>
            <person name="Horta M.A.C."/>
            <person name="Nowrousian M."/>
            <person name="Ohm R.A."/>
            <person name="Benz P."/>
            <person name="Pilgard A."/>
        </authorList>
    </citation>
    <scope>NUCLEOTIDE SEQUENCE</scope>
    <source>
        <strain evidence="2">FPRL280</strain>
    </source>
</reference>
<evidence type="ECO:0000256" key="1">
    <source>
        <dbReference type="ARBA" id="ARBA00009199"/>
    </source>
</evidence>
<dbReference type="Gene3D" id="3.90.1300.10">
    <property type="entry name" value="Amidase signature (AS) domain"/>
    <property type="match status" value="1"/>
</dbReference>
<name>A0A8H7U2S3_9APHY</name>
<proteinExistence type="inferred from homology"/>
<comment type="similarity">
    <text evidence="1">Belongs to the amidase family.</text>
</comment>
<protein>
    <submittedName>
        <fullName evidence="2">Uncharacterized protein</fullName>
    </submittedName>
</protein>
<sequence length="264" mass="28293">MLSACALSGEPLIQSMSPTVDAHAYALDEPFARTVVGERRHLSAYEARTIPRLWQLHKEKRALRKSHLDHWEATAARTGTGRAVDAIISPVEPYAACPHGCNSDAFYTTLCNVLDYAAVVFPVTHVDGARDAAQPPHAFRNQEDAAVYEMCESSCGFSLRVGSGARTVALITDRAHAGGRGGPGDGGGGGRGAEGGAVDLIRAVLYSKIKGGHNDIKDTMYAAGMTQYYRMWNTRARQRIGGSFVTRRMSGNLAVLPSSRSGSL</sequence>